<dbReference type="EMBL" id="CP012673">
    <property type="protein sequence ID" value="AUX45117.1"/>
    <property type="molecule type" value="Genomic_DNA"/>
</dbReference>
<gene>
    <name evidence="2" type="ORF">SOCE26_065980</name>
</gene>
<dbReference type="NCBIfam" id="TIGR01643">
    <property type="entry name" value="YD_repeat_2x"/>
    <property type="match status" value="1"/>
</dbReference>
<evidence type="ECO:0000313" key="2">
    <source>
        <dbReference type="EMBL" id="AUX45117.1"/>
    </source>
</evidence>
<dbReference type="Gene3D" id="2.180.10.10">
    <property type="entry name" value="RHS repeat-associated core"/>
    <property type="match status" value="1"/>
</dbReference>
<accession>A0A2L0F0M6</accession>
<sequence>MATTWRWRPRARCGLCETNALHKCTRAVLACGVSTKRFDAFGNLTQHTEPTAVTWTWQRDDRGRITSAPDPPGGIVTTRYDDRGSSRSRSIRSAARSAASATRRATCSA</sequence>
<dbReference type="Proteomes" id="UP000238348">
    <property type="component" value="Chromosome"/>
</dbReference>
<dbReference type="InterPro" id="IPR006530">
    <property type="entry name" value="YD"/>
</dbReference>
<feature type="region of interest" description="Disordered" evidence="1">
    <location>
        <begin position="62"/>
        <end position="109"/>
    </location>
</feature>
<evidence type="ECO:0000256" key="1">
    <source>
        <dbReference type="SAM" id="MobiDB-lite"/>
    </source>
</evidence>
<reference evidence="2 3" key="1">
    <citation type="submission" date="2015-09" db="EMBL/GenBank/DDBJ databases">
        <title>Sorangium comparison.</title>
        <authorList>
            <person name="Zaburannyi N."/>
            <person name="Bunk B."/>
            <person name="Overmann J."/>
            <person name="Mueller R."/>
        </authorList>
    </citation>
    <scope>NUCLEOTIDE SEQUENCE [LARGE SCALE GENOMIC DNA]</scope>
    <source>
        <strain evidence="2 3">So ce26</strain>
    </source>
</reference>
<dbReference type="RefSeq" id="WP_104983541.1">
    <property type="nucleotide sequence ID" value="NZ_CP012673.1"/>
</dbReference>
<dbReference type="AlphaFoldDB" id="A0A2L0F0M6"/>
<evidence type="ECO:0000313" key="3">
    <source>
        <dbReference type="Proteomes" id="UP000238348"/>
    </source>
</evidence>
<dbReference type="InterPro" id="IPR031325">
    <property type="entry name" value="RHS_repeat"/>
</dbReference>
<protein>
    <recommendedName>
        <fullName evidence="4">RHS repeat protein</fullName>
    </recommendedName>
</protein>
<proteinExistence type="predicted"/>
<feature type="compositionally biased region" description="Low complexity" evidence="1">
    <location>
        <begin position="87"/>
        <end position="109"/>
    </location>
</feature>
<name>A0A2L0F0M6_SORCE</name>
<evidence type="ECO:0008006" key="4">
    <source>
        <dbReference type="Google" id="ProtNLM"/>
    </source>
</evidence>
<dbReference type="Pfam" id="PF05593">
    <property type="entry name" value="RHS_repeat"/>
    <property type="match status" value="1"/>
</dbReference>
<organism evidence="2 3">
    <name type="scientific">Sorangium cellulosum</name>
    <name type="common">Polyangium cellulosum</name>
    <dbReference type="NCBI Taxonomy" id="56"/>
    <lineage>
        <taxon>Bacteria</taxon>
        <taxon>Pseudomonadati</taxon>
        <taxon>Myxococcota</taxon>
        <taxon>Polyangia</taxon>
        <taxon>Polyangiales</taxon>
        <taxon>Polyangiaceae</taxon>
        <taxon>Sorangium</taxon>
    </lineage>
</organism>